<sequence>MAEKVYWKPDRLLSYDRIVNMVVGGRSIGKTYGIKKQIIKEFIEKGHQFIYLRRYKGELKKVGQFFDAVSKEFPDAKFEVKGREFWINGKKAGYAIPLSAWQSEKGVDYPNVRTIFFDEFLREKDNSRYIDNEVEALLNLGRTVFRDRNNVRYLMASNATTMVNPYFLYFDIVPDLKKRYNAYQSMVVEIPDSKEFSAHKEETKFGTLIKGTNYGEMDLNNKFMNDSYTFVEKRSKYAKFLCSIVFEGFTFGIWCDPVAGLYYMSQAHDPNTKKVYALTDEDHNINRFLLDNYKNHFELFKTVQAFKHSYLRFDSILVRKIGYEMFKKLNVF</sequence>
<evidence type="ECO:0000313" key="1">
    <source>
        <dbReference type="EMBL" id="QGH74243.1"/>
    </source>
</evidence>
<dbReference type="InterPro" id="IPR008784">
    <property type="entry name" value="Podovirus_Gp16"/>
</dbReference>
<dbReference type="KEGG" id="vg:56239339"/>
<protein>
    <submittedName>
        <fullName evidence="1">Encapsidation protein</fullName>
    </submittedName>
</protein>
<keyword evidence="2" id="KW-1185">Reference proteome</keyword>
<dbReference type="EMBL" id="MN524845">
    <property type="protein sequence ID" value="QGH74243.1"/>
    <property type="molecule type" value="Genomic_DNA"/>
</dbReference>
<dbReference type="Gene3D" id="3.40.50.300">
    <property type="entry name" value="P-loop containing nucleotide triphosphate hydrolases"/>
    <property type="match status" value="1"/>
</dbReference>
<name>A0A5Q2WAB5_9CAUD</name>
<accession>A0A5Q2WAB5</accession>
<dbReference type="InterPro" id="IPR027417">
    <property type="entry name" value="P-loop_NTPase"/>
</dbReference>
<dbReference type="Pfam" id="PF05894">
    <property type="entry name" value="Podovirus_Gp16"/>
    <property type="match status" value="1"/>
</dbReference>
<dbReference type="RefSeq" id="YP_009910620.1">
    <property type="nucleotide sequence ID" value="NC_049972.1"/>
</dbReference>
<dbReference type="Proteomes" id="UP000363270">
    <property type="component" value="Segment"/>
</dbReference>
<organism evidence="1 2">
    <name type="scientific">Bacillus phage vB_Bpu_PumA2</name>
    <dbReference type="NCBI Taxonomy" id="2662128"/>
    <lineage>
        <taxon>Viruses</taxon>
        <taxon>Duplodnaviria</taxon>
        <taxon>Heunggongvirae</taxon>
        <taxon>Uroviricota</taxon>
        <taxon>Caudoviricetes</taxon>
        <taxon>Salasmaviridae</taxon>
        <taxon>Bundooravirus</taxon>
        <taxon>Bundooravirus PumA2</taxon>
    </lineage>
</organism>
<proteinExistence type="predicted"/>
<reference evidence="1 2" key="1">
    <citation type="submission" date="2019-09" db="EMBL/GenBank/DDBJ databases">
        <title>Isolation and characterization of two phi29 phages that infect Bacillus pumilis.</title>
        <authorList>
            <person name="Batinovic S."/>
            <person name="Rice D."/>
            <person name="Beer M."/>
            <person name="Petrovski S."/>
        </authorList>
    </citation>
    <scope>NUCLEOTIDE SEQUENCE [LARGE SCALE GENOMIC DNA]</scope>
</reference>
<dbReference type="GeneID" id="56239339"/>
<evidence type="ECO:0000313" key="2">
    <source>
        <dbReference type="Proteomes" id="UP000363270"/>
    </source>
</evidence>